<feature type="signal peptide" evidence="3">
    <location>
        <begin position="1"/>
        <end position="19"/>
    </location>
</feature>
<dbReference type="InterPro" id="IPR013780">
    <property type="entry name" value="Glyco_hydro_b"/>
</dbReference>
<dbReference type="InterPro" id="IPR025887">
    <property type="entry name" value="Glyco_hydro_31_N_dom"/>
</dbReference>
<feature type="domain" description="Glycosyl hydrolase family 31 C-terminal" evidence="6">
    <location>
        <begin position="574"/>
        <end position="659"/>
    </location>
</feature>
<evidence type="ECO:0000313" key="7">
    <source>
        <dbReference type="EMBL" id="TXD90915.1"/>
    </source>
</evidence>
<dbReference type="EMBL" id="VORO01000002">
    <property type="protein sequence ID" value="TXD90915.1"/>
    <property type="molecule type" value="Genomic_DNA"/>
</dbReference>
<dbReference type="PANTHER" id="PTHR43863">
    <property type="entry name" value="HYDROLASE, PUTATIVE (AFU_ORTHOLOGUE AFUA_1G03140)-RELATED"/>
    <property type="match status" value="1"/>
</dbReference>
<dbReference type="GO" id="GO:0005975">
    <property type="term" value="P:carbohydrate metabolic process"/>
    <property type="evidence" value="ECO:0007669"/>
    <property type="project" value="InterPro"/>
</dbReference>
<dbReference type="OrthoDB" id="176168at2"/>
<dbReference type="InterPro" id="IPR011013">
    <property type="entry name" value="Gal_mutarotase_sf_dom"/>
</dbReference>
<dbReference type="SUPFAM" id="SSF74650">
    <property type="entry name" value="Galactose mutarotase-like"/>
    <property type="match status" value="1"/>
</dbReference>
<evidence type="ECO:0000259" key="6">
    <source>
        <dbReference type="Pfam" id="PF21365"/>
    </source>
</evidence>
<reference evidence="7 8" key="1">
    <citation type="submission" date="2019-08" db="EMBL/GenBank/DDBJ databases">
        <title>Genomes of Subsaximicrobium wynnwilliamsii strains.</title>
        <authorList>
            <person name="Bowman J.P."/>
        </authorList>
    </citation>
    <scope>NUCLEOTIDE SEQUENCE [LARGE SCALE GENOMIC DNA]</scope>
    <source>
        <strain evidence="7 8">2-80-2</strain>
    </source>
</reference>
<sequence length="797" mass="91126">MKKRILLILFFASISFGFAQNPNRTFLSMSQTQNGAELKVSDGLYKINFYTSEIVETSFIPKGENANPESHAVVAKPNAVAVQFKESNGNIQLKTEGLEVVIQKRPFQISYHYKEQPLISEKFGYIKNDSLETIQFNLNKEEVLYGGGARALGMNRRGNRLQLYNRAHYGYETRSELMNFTLPIVMSSEKYMVHFDNAPIGFLDLDSKKDNTLTYETISGRKTYQVIAGDSWYDIVDSYTHLTGKQPMLPRWALGNFSSRFGYHSQNEVLETIAKFREEEIPVDAIILDLYWFGKDLKGTMGNLEFDRDSFPNPKQMIADLKKENVETILITEPFVLTTSKRWDEAVTKNILAKDSLGKPFTYDFYFGNTGLIDIYSKAGNQWFKEIYKDLSKMGVNGFWGDLGEPEVHPSDLIHATGTADEVHNIYGHDWAKLVYEASLEANPNKRPFILMRAGYSGSQRYGLVPWSGDVSRSWGGLQSQPEIALQMGMQGLAYMHSDLGGFAGANLDDELYARWLQYGVFQPIFRPHAQEDVASEPVFRSEKAKALAKQAIELRYQFLAYNYNLMYENHQTGAPLMRPLFFEEPDNEMLFDYSAAYLWGQDILVAPILKAGVEEQEVYFPKTANWFDFYTDEHFEGGTTQTIQVKENSIPTFVRGGSFMPMAKIVQSTKLHTAGTFELHYYFDASVSNSEREFYNDAGDGIDLIEKGDYELVEYEANYNRNKLKFEFELEAGSHQHLSGKSFELVVHNIQNAPRRIKINHKKIPVNWDAETKTLKIPIIWANTSEDIDLKIKLKN</sequence>
<dbReference type="InterPro" id="IPR048395">
    <property type="entry name" value="Glyco_hydro_31_C"/>
</dbReference>
<dbReference type="InterPro" id="IPR051816">
    <property type="entry name" value="Glycosyl_Hydrolase_31"/>
</dbReference>
<dbReference type="CDD" id="cd14752">
    <property type="entry name" value="GH31_N"/>
    <property type="match status" value="1"/>
</dbReference>
<protein>
    <submittedName>
        <fullName evidence="7">DUF4968 domain-containing protein</fullName>
    </submittedName>
</protein>
<evidence type="ECO:0000259" key="5">
    <source>
        <dbReference type="Pfam" id="PF13802"/>
    </source>
</evidence>
<gene>
    <name evidence="7" type="ORF">ESY86_02875</name>
</gene>
<dbReference type="Gene3D" id="3.20.20.80">
    <property type="entry name" value="Glycosidases"/>
    <property type="match status" value="1"/>
</dbReference>
<keyword evidence="2" id="KW-0378">Hydrolase</keyword>
<evidence type="ECO:0000313" key="8">
    <source>
        <dbReference type="Proteomes" id="UP000321578"/>
    </source>
</evidence>
<evidence type="ECO:0000256" key="2">
    <source>
        <dbReference type="RuleBase" id="RU361185"/>
    </source>
</evidence>
<dbReference type="AlphaFoldDB" id="A0A5C6ZLZ3"/>
<keyword evidence="8" id="KW-1185">Reference proteome</keyword>
<dbReference type="GO" id="GO:0030246">
    <property type="term" value="F:carbohydrate binding"/>
    <property type="evidence" value="ECO:0007669"/>
    <property type="project" value="InterPro"/>
</dbReference>
<dbReference type="Pfam" id="PF01055">
    <property type="entry name" value="Glyco_hydro_31_2nd"/>
    <property type="match status" value="1"/>
</dbReference>
<dbReference type="Proteomes" id="UP000321578">
    <property type="component" value="Unassembled WGS sequence"/>
</dbReference>
<dbReference type="Gene3D" id="2.60.40.1180">
    <property type="entry name" value="Golgi alpha-mannosidase II"/>
    <property type="match status" value="2"/>
</dbReference>
<comment type="caution">
    <text evidence="7">The sequence shown here is derived from an EMBL/GenBank/DDBJ whole genome shotgun (WGS) entry which is preliminary data.</text>
</comment>
<dbReference type="Gene3D" id="2.60.40.1760">
    <property type="entry name" value="glycosyl hydrolase (family 31)"/>
    <property type="match status" value="1"/>
</dbReference>
<feature type="domain" description="Glycoside hydrolase family 31 N-terminal" evidence="5">
    <location>
        <begin position="46"/>
        <end position="198"/>
    </location>
</feature>
<dbReference type="GO" id="GO:0004553">
    <property type="term" value="F:hydrolase activity, hydrolyzing O-glycosyl compounds"/>
    <property type="evidence" value="ECO:0007669"/>
    <property type="project" value="InterPro"/>
</dbReference>
<dbReference type="PANTHER" id="PTHR43863:SF2">
    <property type="entry name" value="MALTASE-GLUCOAMYLASE"/>
    <property type="match status" value="1"/>
</dbReference>
<organism evidence="7 8">
    <name type="scientific">Subsaximicrobium wynnwilliamsii</name>
    <dbReference type="NCBI Taxonomy" id="291179"/>
    <lineage>
        <taxon>Bacteria</taxon>
        <taxon>Pseudomonadati</taxon>
        <taxon>Bacteroidota</taxon>
        <taxon>Flavobacteriia</taxon>
        <taxon>Flavobacteriales</taxon>
        <taxon>Flavobacteriaceae</taxon>
        <taxon>Subsaximicrobium</taxon>
    </lineage>
</organism>
<evidence type="ECO:0000259" key="4">
    <source>
        <dbReference type="Pfam" id="PF01055"/>
    </source>
</evidence>
<dbReference type="Pfam" id="PF13802">
    <property type="entry name" value="Gal_mutarotas_2"/>
    <property type="match status" value="1"/>
</dbReference>
<dbReference type="CDD" id="cd06598">
    <property type="entry name" value="GH31_transferase_CtsZ"/>
    <property type="match status" value="1"/>
</dbReference>
<keyword evidence="2" id="KW-0326">Glycosidase</keyword>
<feature type="chain" id="PRO_5023107930" evidence="3">
    <location>
        <begin position="20"/>
        <end position="797"/>
    </location>
</feature>
<keyword evidence="3" id="KW-0732">Signal</keyword>
<dbReference type="InterPro" id="IPR017853">
    <property type="entry name" value="GH"/>
</dbReference>
<dbReference type="RefSeq" id="WP_147085016.1">
    <property type="nucleotide sequence ID" value="NZ_VORM01000001.1"/>
</dbReference>
<accession>A0A5C6ZLZ3</accession>
<comment type="similarity">
    <text evidence="1 2">Belongs to the glycosyl hydrolase 31 family.</text>
</comment>
<name>A0A5C6ZLZ3_9FLAO</name>
<dbReference type="SUPFAM" id="SSF51445">
    <property type="entry name" value="(Trans)glycosidases"/>
    <property type="match status" value="1"/>
</dbReference>
<evidence type="ECO:0000256" key="3">
    <source>
        <dbReference type="SAM" id="SignalP"/>
    </source>
</evidence>
<dbReference type="SUPFAM" id="SSF51011">
    <property type="entry name" value="Glycosyl hydrolase domain"/>
    <property type="match status" value="1"/>
</dbReference>
<dbReference type="InterPro" id="IPR000322">
    <property type="entry name" value="Glyco_hydro_31_TIM"/>
</dbReference>
<evidence type="ECO:0000256" key="1">
    <source>
        <dbReference type="ARBA" id="ARBA00007806"/>
    </source>
</evidence>
<proteinExistence type="inferred from homology"/>
<feature type="domain" description="Glycoside hydrolase family 31 TIM barrel" evidence="4">
    <location>
        <begin position="247"/>
        <end position="566"/>
    </location>
</feature>
<dbReference type="Pfam" id="PF21365">
    <property type="entry name" value="Glyco_hydro_31_3rd"/>
    <property type="match status" value="1"/>
</dbReference>